<keyword evidence="2" id="KW-1185">Reference proteome</keyword>
<dbReference type="AlphaFoldDB" id="A0A2G9GWU8"/>
<protein>
    <submittedName>
        <fullName evidence="1">Uncharacterized protein</fullName>
    </submittedName>
</protein>
<sequence length="77" mass="9052">MEEAQEYLHGHILEFVDPSVPKIPKKRECLHVLDLYRHSLLFEELKAISTSRILYIRQRIAVMYTSSSDTTENFGEQ</sequence>
<gene>
    <name evidence="1" type="ORF">CDL12_17669</name>
</gene>
<reference evidence="2" key="1">
    <citation type="journal article" date="2018" name="Gigascience">
        <title>Genome assembly of the Pink Ipe (Handroanthus impetiginosus, Bignoniaceae), a highly valued, ecologically keystone Neotropical timber forest tree.</title>
        <authorList>
            <person name="Silva-Junior O.B."/>
            <person name="Grattapaglia D."/>
            <person name="Novaes E."/>
            <person name="Collevatti R.G."/>
        </authorList>
    </citation>
    <scope>NUCLEOTIDE SEQUENCE [LARGE SCALE GENOMIC DNA]</scope>
    <source>
        <strain evidence="2">cv. UFG-1</strain>
    </source>
</reference>
<comment type="caution">
    <text evidence="1">The sequence shown here is derived from an EMBL/GenBank/DDBJ whole genome shotgun (WGS) entry which is preliminary data.</text>
</comment>
<dbReference type="Proteomes" id="UP000231279">
    <property type="component" value="Unassembled WGS sequence"/>
</dbReference>
<accession>A0A2G9GWU8</accession>
<evidence type="ECO:0000313" key="2">
    <source>
        <dbReference type="Proteomes" id="UP000231279"/>
    </source>
</evidence>
<organism evidence="1 2">
    <name type="scientific">Handroanthus impetiginosus</name>
    <dbReference type="NCBI Taxonomy" id="429701"/>
    <lineage>
        <taxon>Eukaryota</taxon>
        <taxon>Viridiplantae</taxon>
        <taxon>Streptophyta</taxon>
        <taxon>Embryophyta</taxon>
        <taxon>Tracheophyta</taxon>
        <taxon>Spermatophyta</taxon>
        <taxon>Magnoliopsida</taxon>
        <taxon>eudicotyledons</taxon>
        <taxon>Gunneridae</taxon>
        <taxon>Pentapetalae</taxon>
        <taxon>asterids</taxon>
        <taxon>lamiids</taxon>
        <taxon>Lamiales</taxon>
        <taxon>Bignoniaceae</taxon>
        <taxon>Crescentiina</taxon>
        <taxon>Tabebuia alliance</taxon>
        <taxon>Handroanthus</taxon>
    </lineage>
</organism>
<evidence type="ECO:0000313" key="1">
    <source>
        <dbReference type="EMBL" id="PIN09747.1"/>
    </source>
</evidence>
<proteinExistence type="predicted"/>
<name>A0A2G9GWU8_9LAMI</name>
<dbReference type="EMBL" id="NKXS01003445">
    <property type="protein sequence ID" value="PIN09747.1"/>
    <property type="molecule type" value="Genomic_DNA"/>
</dbReference>